<dbReference type="InterPro" id="IPR017978">
    <property type="entry name" value="GPCR_3_C"/>
</dbReference>
<dbReference type="InterPro" id="IPR009030">
    <property type="entry name" value="Growth_fac_rcpt_cys_sf"/>
</dbReference>
<keyword evidence="11" id="KW-0807">Transducer</keyword>
<dbReference type="Pfam" id="PF07562">
    <property type="entry name" value="NCD3G"/>
    <property type="match status" value="2"/>
</dbReference>
<evidence type="ECO:0000256" key="5">
    <source>
        <dbReference type="ARBA" id="ARBA00022729"/>
    </source>
</evidence>
<reference evidence="14 15" key="1">
    <citation type="submission" date="2019-04" db="EMBL/GenBank/DDBJ databases">
        <title>Chromosome genome assembly for Takifugu flavidus.</title>
        <authorList>
            <person name="Xiao S."/>
        </authorList>
    </citation>
    <scope>NUCLEOTIDE SEQUENCE [LARGE SCALE GENOMIC DNA]</scope>
    <source>
        <strain evidence="14">HTHZ2018</strain>
        <tissue evidence="14">Muscle</tissue>
    </source>
</reference>
<dbReference type="PROSITE" id="PS50259">
    <property type="entry name" value="G_PROTEIN_RECEP_F3_4"/>
    <property type="match status" value="2"/>
</dbReference>
<evidence type="ECO:0000256" key="11">
    <source>
        <dbReference type="ARBA" id="ARBA00023224"/>
    </source>
</evidence>
<dbReference type="InterPro" id="IPR001828">
    <property type="entry name" value="ANF_lig-bd_rcpt"/>
</dbReference>
<evidence type="ECO:0000256" key="9">
    <source>
        <dbReference type="ARBA" id="ARBA00023170"/>
    </source>
</evidence>
<feature type="domain" description="G-protein coupled receptors family 3 profile" evidence="13">
    <location>
        <begin position="1334"/>
        <end position="1404"/>
    </location>
</feature>
<evidence type="ECO:0000313" key="14">
    <source>
        <dbReference type="EMBL" id="TWW77090.1"/>
    </source>
</evidence>
<evidence type="ECO:0000256" key="6">
    <source>
        <dbReference type="ARBA" id="ARBA00022989"/>
    </source>
</evidence>
<dbReference type="FunFam" id="2.10.50.30:FF:000002">
    <property type="entry name" value="Vomeronasal 2 receptor, h1"/>
    <property type="match status" value="2"/>
</dbReference>
<dbReference type="Gene3D" id="3.40.50.2300">
    <property type="match status" value="4"/>
</dbReference>
<dbReference type="Pfam" id="PF00003">
    <property type="entry name" value="7tm_3"/>
    <property type="match status" value="2"/>
</dbReference>
<dbReference type="InterPro" id="IPR028082">
    <property type="entry name" value="Peripla_BP_I"/>
</dbReference>
<proteinExistence type="inferred from homology"/>
<name>A0A5C6PFT0_9TELE</name>
<keyword evidence="4 12" id="KW-0812">Transmembrane</keyword>
<comment type="caution">
    <text evidence="14">The sequence shown here is derived from an EMBL/GenBank/DDBJ whole genome shotgun (WGS) entry which is preliminary data.</text>
</comment>
<dbReference type="PANTHER" id="PTHR24061:SF415">
    <property type="entry name" value="NOVEL PHERMONE RECEPTOR-RELATED"/>
    <property type="match status" value="1"/>
</dbReference>
<organism evidence="14 15">
    <name type="scientific">Takifugu flavidus</name>
    <name type="common">sansaifugu</name>
    <dbReference type="NCBI Taxonomy" id="433684"/>
    <lineage>
        <taxon>Eukaryota</taxon>
        <taxon>Metazoa</taxon>
        <taxon>Chordata</taxon>
        <taxon>Craniata</taxon>
        <taxon>Vertebrata</taxon>
        <taxon>Euteleostomi</taxon>
        <taxon>Actinopterygii</taxon>
        <taxon>Neopterygii</taxon>
        <taxon>Teleostei</taxon>
        <taxon>Neoteleostei</taxon>
        <taxon>Acanthomorphata</taxon>
        <taxon>Eupercaria</taxon>
        <taxon>Tetraodontiformes</taxon>
        <taxon>Tetradontoidea</taxon>
        <taxon>Tetraodontidae</taxon>
        <taxon>Takifugu</taxon>
    </lineage>
</organism>
<keyword evidence="6 12" id="KW-1133">Transmembrane helix</keyword>
<dbReference type="SUPFAM" id="SSF57184">
    <property type="entry name" value="Growth factor receptor domain"/>
    <property type="match status" value="1"/>
</dbReference>
<feature type="transmembrane region" description="Helical" evidence="12">
    <location>
        <begin position="612"/>
        <end position="637"/>
    </location>
</feature>
<dbReference type="SMART" id="SM01411">
    <property type="entry name" value="Ephrin_rec_like"/>
    <property type="match status" value="2"/>
</dbReference>
<feature type="transmembrane region" description="Helical" evidence="12">
    <location>
        <begin position="1374"/>
        <end position="1398"/>
    </location>
</feature>
<evidence type="ECO:0000259" key="13">
    <source>
        <dbReference type="PROSITE" id="PS50259"/>
    </source>
</evidence>
<evidence type="ECO:0000256" key="8">
    <source>
        <dbReference type="ARBA" id="ARBA00023136"/>
    </source>
</evidence>
<dbReference type="EMBL" id="RHFK02000004">
    <property type="protein sequence ID" value="TWW77090.1"/>
    <property type="molecule type" value="Genomic_DNA"/>
</dbReference>
<accession>A0A5C6PFT0</accession>
<evidence type="ECO:0000313" key="15">
    <source>
        <dbReference type="Proteomes" id="UP000324091"/>
    </source>
</evidence>
<comment type="subcellular location">
    <subcellularLocation>
        <location evidence="1">Cell membrane</location>
        <topology evidence="1">Multi-pass membrane protein</topology>
    </subcellularLocation>
</comment>
<dbReference type="InterPro" id="IPR000068">
    <property type="entry name" value="GPCR_3_Ca_sens_rcpt-rel"/>
</dbReference>
<evidence type="ECO:0000256" key="1">
    <source>
        <dbReference type="ARBA" id="ARBA00004651"/>
    </source>
</evidence>
<feature type="domain" description="G-protein coupled receptors family 3 profile" evidence="13">
    <location>
        <begin position="612"/>
        <end position="712"/>
    </location>
</feature>
<dbReference type="PRINTS" id="PR00248">
    <property type="entry name" value="GPCRMGR"/>
</dbReference>
<dbReference type="InterPro" id="IPR011500">
    <property type="entry name" value="GPCR_3_9-Cys_dom"/>
</dbReference>
<dbReference type="SUPFAM" id="SSF53822">
    <property type="entry name" value="Periplasmic binding protein-like I"/>
    <property type="match status" value="2"/>
</dbReference>
<dbReference type="PRINTS" id="PR01535">
    <property type="entry name" value="VOMERONASL2R"/>
</dbReference>
<keyword evidence="9 14" id="KW-0675">Receptor</keyword>
<comment type="similarity">
    <text evidence="2">Belongs to the G-protein coupled receptor 3 family.</text>
</comment>
<protein>
    <submittedName>
        <fullName evidence="14">Extracellular calcium-sensing receptor</fullName>
    </submittedName>
</protein>
<dbReference type="InterPro" id="IPR038550">
    <property type="entry name" value="GPCR_3_9-Cys_sf"/>
</dbReference>
<evidence type="ECO:0000256" key="10">
    <source>
        <dbReference type="ARBA" id="ARBA00023180"/>
    </source>
</evidence>
<evidence type="ECO:0000256" key="7">
    <source>
        <dbReference type="ARBA" id="ARBA00023040"/>
    </source>
</evidence>
<keyword evidence="5" id="KW-0732">Signal</keyword>
<keyword evidence="8 12" id="KW-0472">Membrane</keyword>
<evidence type="ECO:0000256" key="3">
    <source>
        <dbReference type="ARBA" id="ARBA00022475"/>
    </source>
</evidence>
<dbReference type="Proteomes" id="UP000324091">
    <property type="component" value="Chromosome 12"/>
</dbReference>
<dbReference type="Pfam" id="PF01094">
    <property type="entry name" value="ANF_receptor"/>
    <property type="match status" value="2"/>
</dbReference>
<keyword evidence="10" id="KW-0325">Glycoprotein</keyword>
<dbReference type="FunFam" id="3.40.50.2300:FF:000302">
    <property type="entry name" value="Si:ch211-203b20.7"/>
    <property type="match status" value="2"/>
</dbReference>
<dbReference type="PANTHER" id="PTHR24061">
    <property type="entry name" value="CALCIUM-SENSING RECEPTOR-RELATED"/>
    <property type="match status" value="1"/>
</dbReference>
<feature type="transmembrane region" description="Helical" evidence="12">
    <location>
        <begin position="1342"/>
        <end position="1362"/>
    </location>
</feature>
<dbReference type="InterPro" id="IPR000337">
    <property type="entry name" value="GPCR_3"/>
</dbReference>
<feature type="transmembrane region" description="Helical" evidence="12">
    <location>
        <begin position="682"/>
        <end position="706"/>
    </location>
</feature>
<keyword evidence="3" id="KW-1003">Cell membrane</keyword>
<keyword evidence="15" id="KW-1185">Reference proteome</keyword>
<evidence type="ECO:0000256" key="2">
    <source>
        <dbReference type="ARBA" id="ARBA00007242"/>
    </source>
</evidence>
<dbReference type="GO" id="GO:0004930">
    <property type="term" value="F:G protein-coupled receptor activity"/>
    <property type="evidence" value="ECO:0007669"/>
    <property type="project" value="UniProtKB-KW"/>
</dbReference>
<dbReference type="GO" id="GO:0005886">
    <property type="term" value="C:plasma membrane"/>
    <property type="evidence" value="ECO:0007669"/>
    <property type="project" value="UniProtKB-SubCell"/>
</dbReference>
<dbReference type="Gene3D" id="2.10.50.30">
    <property type="entry name" value="GPCR, family 3, nine cysteines domain"/>
    <property type="match status" value="2"/>
</dbReference>
<dbReference type="InterPro" id="IPR004073">
    <property type="entry name" value="GPCR_3_vmron_rcpt_2"/>
</dbReference>
<sequence>MSWLLALLVQRPRSPASLLLLCVMGARAGLDVAGAMLCSHWGQRSDRNLSADGDVMIGGLFSLYYIPSAVQQEYTQLPHYERCSSLDIESLKYMYTMVFAVEEINRDDSLLPGVRLGYRIRDNCFRYPWALDGALSLVTGDSNSCNMAASSTRSAGGNTGAVEGEKVVPLIIGASSSTTGIMLSSILQSLSVPIISYLASCPCLSDRAKFPTFFRTIPSDIYQARAMAQLAIRFRWTWLGAVVVNNDYGQLAIQIFQEEIRGKEMCMEFIETVNRETLTTDARRIALTIQAATARVILIFCWYIDAKEILLELAKRNITGRQFLASEALSTSEELLQELAIAEVANGVLGVAIQSSTIPGFEHFLRSLNPVQRPDDEFIKDFWEMEFKCSPGSTRKASLPPCSGAESLVEMEHPFTDTSKLRVAHNVYLAVYAAAHALHSLLSCPGQDSPPGKSNCSSPNHIRPIDVLQHLNRVNFSTPRGETFYFQGSDMTARYDLVNWQKTPNGPLKLVLVGRVDGFDLILNESAIQWSTGLNQVPVSVCSESCPPGTRKANRKGKALCCFDCIPCADGEISNTSGSLQCDRCPPEFWSNDGRTACVPRQLDFLSFNETLGVALTAVAVSGAVVTTAVFVVFLHYRHTPMVRANNSELSFLLLLSLKLCFLCSLVFIGRPSVWSCRFQQAAFGISFVLCVSCILVKTLVVLAVFRSAQPDCKATMKWFGPSQQRGSVGLFTSIQAVVWSFRRREVGRTASSMSQLSRIFTLIVGFGGRELGLGGVLQVVQALTCSQWSTPTEQGLFQDGDVVVGGLFNLHYTPPDTANNFTQQSHYKACTGLENLPLQYIYAMVFAVEEINHSAALLPGVKLGYHIRDSCALHPWTTQAALALSGETVPAVIWQPQRTTLQRRVKKKISYTASCPCLSDRHRYPTFFRTMASDIYQAQALAQLVLRFNWTWIGAVVANNDYGHVAVKVFQEQTQGKGVCLAFVETLQRETIVADAVRAARTIQASTARVILVFSWYTDVGHLFHQLQKINVTDRQFLASEAWSTSEVLLKDPDTSTVASGVVGVAIASQHIPGFDRFLRGLNPSLRPSDKFLQEFWEEEFGCSPSPSSSETSGDLNASLPPCSGAESLEGVQHPFTDTSQLRVTYNVYLAVYAAANALHSLLSCPIHNSPSGTSHCTSRRALKQQRVNFTTPQGKHLYFRGADIPAMYDLINWQRDTDGTLQLVLIGGVAGFDLQLNESEIEWSAKIIISESCPPGSRKANRKGEPLCCFDCIPCADGEISNTSGSLQCDRCPPEFWSNDGRTACVPRQLDFLSFNETLGVALTAVAVSGAVVRANNSELSFLLLLSLKLCFLCSLVFIGRPSVWSCRFQQAAFGISFVLCVSCLQVKTIVVLAAFRSARPGAGALMK</sequence>
<keyword evidence="7" id="KW-0297">G-protein coupled receptor</keyword>
<evidence type="ECO:0000256" key="4">
    <source>
        <dbReference type="ARBA" id="ARBA00022692"/>
    </source>
</evidence>
<gene>
    <name evidence="14" type="ORF">D4764_12G0004800</name>
</gene>
<evidence type="ECO:0000256" key="12">
    <source>
        <dbReference type="SAM" id="Phobius"/>
    </source>
</evidence>
<feature type="transmembrane region" description="Helical" evidence="12">
    <location>
        <begin position="649"/>
        <end position="670"/>
    </location>
</feature>